<organism evidence="2 3">
    <name type="scientific">Candidatus Thiodiazotropha endoloripes</name>
    <dbReference type="NCBI Taxonomy" id="1818881"/>
    <lineage>
        <taxon>Bacteria</taxon>
        <taxon>Pseudomonadati</taxon>
        <taxon>Pseudomonadota</taxon>
        <taxon>Gammaproteobacteria</taxon>
        <taxon>Chromatiales</taxon>
        <taxon>Sedimenticolaceae</taxon>
        <taxon>Candidatus Thiodiazotropha</taxon>
    </lineage>
</organism>
<dbReference type="EMBL" id="LVJZ01000003">
    <property type="protein sequence ID" value="ODB95849.1"/>
    <property type="molecule type" value="Genomic_DNA"/>
</dbReference>
<evidence type="ECO:0008006" key="4">
    <source>
        <dbReference type="Google" id="ProtNLM"/>
    </source>
</evidence>
<reference evidence="2 3" key="1">
    <citation type="submission" date="2016-03" db="EMBL/GenBank/DDBJ databases">
        <title>Chemosynthetic sulphur-oxidizing symbionts of marine invertebrate animals are capable of nitrogen fixation.</title>
        <authorList>
            <person name="Petersen J.M."/>
            <person name="Kemper A."/>
            <person name="Gruber-Vodicka H."/>
            <person name="Cardini U."/>
            <person name="Geest Mvander."/>
            <person name="Kleiner M."/>
            <person name="Bulgheresi S."/>
            <person name="Fussmann M."/>
            <person name="Herbold C."/>
            <person name="Seah B.K.B."/>
            <person name="Antony C.Paul."/>
            <person name="Liu D."/>
            <person name="Belitz A."/>
            <person name="Weber M."/>
        </authorList>
    </citation>
    <scope>NUCLEOTIDE SEQUENCE [LARGE SCALE GENOMIC DNA]</scope>
    <source>
        <strain evidence="2">G_D</strain>
    </source>
</reference>
<evidence type="ECO:0000256" key="1">
    <source>
        <dbReference type="ARBA" id="ARBA00010751"/>
    </source>
</evidence>
<dbReference type="Gene3D" id="3.30.110.70">
    <property type="entry name" value="Hypothetical protein apc22750. Chain B"/>
    <property type="match status" value="1"/>
</dbReference>
<name>A0A1E2UME5_9GAMM</name>
<comment type="similarity">
    <text evidence="1">Belongs to the UPF0145 family.</text>
</comment>
<dbReference type="OrthoDB" id="530049at2"/>
<dbReference type="Proteomes" id="UP000094849">
    <property type="component" value="Unassembled WGS sequence"/>
</dbReference>
<gene>
    <name evidence="2" type="ORF">A3196_03205</name>
</gene>
<comment type="caution">
    <text evidence="2">The sequence shown here is derived from an EMBL/GenBank/DDBJ whole genome shotgun (WGS) entry which is preliminary data.</text>
</comment>
<dbReference type="Pfam" id="PF01906">
    <property type="entry name" value="YbjQ_1"/>
    <property type="match status" value="1"/>
</dbReference>
<dbReference type="InterPro" id="IPR035439">
    <property type="entry name" value="UPF0145_dom_sf"/>
</dbReference>
<dbReference type="SUPFAM" id="SSF117782">
    <property type="entry name" value="YbjQ-like"/>
    <property type="match status" value="1"/>
</dbReference>
<sequence length="149" mass="16542">MIDLIILVTLLALGYGFGSYAERRHYKSIITRENTLRHIPAVTSRFPPLDRNHTDAALVSGSVVVSVDYFKRFIAALRNLVGGRVTSYESLVDRARREAILRMKAEAEQLNAQIVFNVKLETSSIHKGRGNNIGSVEVLAYGTALKTNP</sequence>
<dbReference type="PANTHER" id="PTHR34068">
    <property type="entry name" value="UPF0145 PROTEIN YBJQ"/>
    <property type="match status" value="1"/>
</dbReference>
<evidence type="ECO:0000313" key="2">
    <source>
        <dbReference type="EMBL" id="ODB95849.1"/>
    </source>
</evidence>
<accession>A0A1E2UME5</accession>
<evidence type="ECO:0000313" key="3">
    <source>
        <dbReference type="Proteomes" id="UP000094849"/>
    </source>
</evidence>
<dbReference type="InterPro" id="IPR002765">
    <property type="entry name" value="UPF0145_YbjQ-like"/>
</dbReference>
<protein>
    <recommendedName>
        <fullName evidence="4">Metal-binding protein</fullName>
    </recommendedName>
</protein>
<dbReference type="STRING" id="1818881.A3196_03205"/>
<dbReference type="PANTHER" id="PTHR34068:SF2">
    <property type="entry name" value="UPF0145 PROTEIN SCO3412"/>
    <property type="match status" value="1"/>
</dbReference>
<keyword evidence="3" id="KW-1185">Reference proteome</keyword>
<dbReference type="RefSeq" id="WP_069003427.1">
    <property type="nucleotide sequence ID" value="NZ_LVJW01000006.1"/>
</dbReference>
<proteinExistence type="inferred from homology"/>
<dbReference type="AlphaFoldDB" id="A0A1E2UME5"/>